<dbReference type="Proteomes" id="UP000283509">
    <property type="component" value="Unassembled WGS sequence"/>
</dbReference>
<comment type="caution">
    <text evidence="2">The sequence shown here is derived from an EMBL/GenBank/DDBJ whole genome shotgun (WGS) entry which is preliminary data.</text>
</comment>
<feature type="transmembrane region" description="Helical" evidence="1">
    <location>
        <begin position="345"/>
        <end position="366"/>
    </location>
</feature>
<reference evidence="2 3" key="2">
    <citation type="submission" date="2019-01" db="EMBL/GenBank/DDBJ databases">
        <title>The decoding of complex shrimp genome reveals the adaptation for benthos swimmer, frequently molting mechanism and breeding impact on genome.</title>
        <authorList>
            <person name="Sun Y."/>
            <person name="Gao Y."/>
            <person name="Yu Y."/>
        </authorList>
    </citation>
    <scope>NUCLEOTIDE SEQUENCE [LARGE SCALE GENOMIC DNA]</scope>
    <source>
        <tissue evidence="2">Muscle</tissue>
    </source>
</reference>
<evidence type="ECO:0000313" key="2">
    <source>
        <dbReference type="EMBL" id="ROT79623.1"/>
    </source>
</evidence>
<dbReference type="EMBL" id="QCYY01001217">
    <property type="protein sequence ID" value="ROT79623.1"/>
    <property type="molecule type" value="Genomic_DNA"/>
</dbReference>
<feature type="transmembrane region" description="Helical" evidence="1">
    <location>
        <begin position="237"/>
        <end position="262"/>
    </location>
</feature>
<gene>
    <name evidence="2" type="ORF">C7M84_001654</name>
</gene>
<organism evidence="2 3">
    <name type="scientific">Penaeus vannamei</name>
    <name type="common">Whiteleg shrimp</name>
    <name type="synonym">Litopenaeus vannamei</name>
    <dbReference type="NCBI Taxonomy" id="6689"/>
    <lineage>
        <taxon>Eukaryota</taxon>
        <taxon>Metazoa</taxon>
        <taxon>Ecdysozoa</taxon>
        <taxon>Arthropoda</taxon>
        <taxon>Crustacea</taxon>
        <taxon>Multicrustacea</taxon>
        <taxon>Malacostraca</taxon>
        <taxon>Eumalacostraca</taxon>
        <taxon>Eucarida</taxon>
        <taxon>Decapoda</taxon>
        <taxon>Dendrobranchiata</taxon>
        <taxon>Penaeoidea</taxon>
        <taxon>Penaeidae</taxon>
        <taxon>Penaeus</taxon>
    </lineage>
</organism>
<feature type="transmembrane region" description="Helical" evidence="1">
    <location>
        <begin position="413"/>
        <end position="441"/>
    </location>
</feature>
<keyword evidence="1" id="KW-0472">Membrane</keyword>
<evidence type="ECO:0000313" key="3">
    <source>
        <dbReference type="Proteomes" id="UP000283509"/>
    </source>
</evidence>
<protein>
    <submittedName>
        <fullName evidence="2">Uncharacterized protein</fullName>
    </submittedName>
</protein>
<keyword evidence="3" id="KW-1185">Reference proteome</keyword>
<reference evidence="2 3" key="1">
    <citation type="submission" date="2018-04" db="EMBL/GenBank/DDBJ databases">
        <authorList>
            <person name="Zhang X."/>
            <person name="Yuan J."/>
            <person name="Li F."/>
            <person name="Xiang J."/>
        </authorList>
    </citation>
    <scope>NUCLEOTIDE SEQUENCE [LARGE SCALE GENOMIC DNA]</scope>
    <source>
        <tissue evidence="2">Muscle</tissue>
    </source>
</reference>
<proteinExistence type="predicted"/>
<dbReference type="STRING" id="6689.A0A423TT37"/>
<keyword evidence="1" id="KW-1133">Transmembrane helix</keyword>
<dbReference type="AlphaFoldDB" id="A0A423TT37"/>
<evidence type="ECO:0000256" key="1">
    <source>
        <dbReference type="SAM" id="Phobius"/>
    </source>
</evidence>
<accession>A0A423TT37</accession>
<name>A0A423TT37_PENVA</name>
<feature type="transmembrane region" description="Helical" evidence="1">
    <location>
        <begin position="274"/>
        <end position="294"/>
    </location>
</feature>
<keyword evidence="1" id="KW-0812">Transmembrane</keyword>
<sequence>MCYLFEVCQSSALVPFSSTSFRPHFFLLILSIHLFIYHLSTLPTPLLPSVSSTSFRLFTSSSASYSPLPFRFPPHPFACLPPLQPSYSPSSFRFLYIPSLVLPPLQPSYSPSFLPFFPPHPFACLPPLQPSYSPSSLPFSFTSFRLFTSSSAFLFSLLPSVFLSILRLFTSSSALPILPPSFRFPLHPFACLPPLQPSYSPSFLPFSSTSFRLFTSLHPLILPPPSVFFFFLPSFRFVYILFSLPIFSFPSFRFLHILFACLPPLQPPILPPSFPFFLSILSLVYILSAFPILLPPFPFSSTSFRLFTSSSAFLFSPPPPSFRFPFHPFACLPPLQPSYSPPPSVFLHILSLVYLLSTLLILTPSFRFPSIPFAVPPLQPSYSPSFLPFSSTSFRLFTSSSFSPFLLSSSIRLLAFLFSLLPSVFLSILSLVYLLSTLLILPPSFRFPFHPFVHTFSFRFPPSRHLLLTLGS</sequence>